<proteinExistence type="predicted"/>
<sequence length="466" mass="52123">MSHLTYTPPASAAPFLTDESFISLIVGPVGSTKTTAGIMKIAYHASRMAKCRDGIRRSRAIWIRNTREQLRDTSIPDVLRWYPDGQAGVFEKTNYKFILRFDDVECEILFRGLDDSNDVRRLLSLQASFGILDEFREINPDIFNALQGRLGRYPSKLDNTVGCVTDDGASNAHIWGMTNPPDMDTFWEQYLTEPPKNAACFFQPSGLSQEADWLEFLPDGYYENLAEGKSEDWVDVYINAKFGKSLSGQPVFRAFDSDVHVSKKPLNYIKMSTNPLIIGMDFGLTPACTISQVDPQGRFLTYADLVSEGMGTLRFVREKLKPLLANKFPGMPVLVIGDPAGTQRAQTDERSVFDILKQEGFRVIPAKSNSIVARLSAVDALLTRIADGKPTMLIDPACRNIINALRGGYRYKIRNNGEADDKPEKNQYSHVADAFQYACLHADGNLTGGVLSKKVRKVEKTNFVWD</sequence>
<evidence type="ECO:0000313" key="1">
    <source>
        <dbReference type="EMBL" id="CAB4135592.1"/>
    </source>
</evidence>
<dbReference type="Gene3D" id="3.40.50.300">
    <property type="entry name" value="P-loop containing nucleotide triphosphate hydrolases"/>
    <property type="match status" value="1"/>
</dbReference>
<name>A0A6J5LPD0_9CAUD</name>
<organism evidence="1">
    <name type="scientific">uncultured Caudovirales phage</name>
    <dbReference type="NCBI Taxonomy" id="2100421"/>
    <lineage>
        <taxon>Viruses</taxon>
        <taxon>Duplodnaviria</taxon>
        <taxon>Heunggongvirae</taxon>
        <taxon>Uroviricota</taxon>
        <taxon>Caudoviricetes</taxon>
        <taxon>Peduoviridae</taxon>
        <taxon>Maltschvirus</taxon>
        <taxon>Maltschvirus maltsch</taxon>
    </lineage>
</organism>
<gene>
    <name evidence="1" type="ORF">UFOVP285_81</name>
</gene>
<dbReference type="EMBL" id="LR796300">
    <property type="protein sequence ID" value="CAB4135592.1"/>
    <property type="molecule type" value="Genomic_DNA"/>
</dbReference>
<evidence type="ECO:0008006" key="2">
    <source>
        <dbReference type="Google" id="ProtNLM"/>
    </source>
</evidence>
<protein>
    <recommendedName>
        <fullName evidence="2">Terminase-like family</fullName>
    </recommendedName>
</protein>
<reference evidence="1" key="1">
    <citation type="submission" date="2020-04" db="EMBL/GenBank/DDBJ databases">
        <authorList>
            <person name="Chiriac C."/>
            <person name="Salcher M."/>
            <person name="Ghai R."/>
            <person name="Kavagutti S V."/>
        </authorList>
    </citation>
    <scope>NUCLEOTIDE SEQUENCE</scope>
</reference>
<accession>A0A6J5LPD0</accession>
<dbReference type="InterPro" id="IPR027417">
    <property type="entry name" value="P-loop_NTPase"/>
</dbReference>
<dbReference type="Gene3D" id="3.30.420.280">
    <property type="match status" value="1"/>
</dbReference>